<evidence type="ECO:0000313" key="3">
    <source>
        <dbReference type="Proteomes" id="UP000529783"/>
    </source>
</evidence>
<gene>
    <name evidence="2" type="ORF">BJY14_003399</name>
</gene>
<organism evidence="2 3">
    <name type="scientific">Actinomadura luteofluorescens</name>
    <dbReference type="NCBI Taxonomy" id="46163"/>
    <lineage>
        <taxon>Bacteria</taxon>
        <taxon>Bacillati</taxon>
        <taxon>Actinomycetota</taxon>
        <taxon>Actinomycetes</taxon>
        <taxon>Streptosporangiales</taxon>
        <taxon>Thermomonosporaceae</taxon>
        <taxon>Actinomadura</taxon>
    </lineage>
</organism>
<dbReference type="PROSITE" id="PS50234">
    <property type="entry name" value="VWFA"/>
    <property type="match status" value="1"/>
</dbReference>
<keyword evidence="3" id="KW-1185">Reference proteome</keyword>
<dbReference type="SUPFAM" id="SSF53300">
    <property type="entry name" value="vWA-like"/>
    <property type="match status" value="1"/>
</dbReference>
<evidence type="ECO:0000259" key="1">
    <source>
        <dbReference type="PROSITE" id="PS50234"/>
    </source>
</evidence>
<dbReference type="Gene3D" id="3.40.50.410">
    <property type="entry name" value="von Willebrand factor, type A domain"/>
    <property type="match status" value="1"/>
</dbReference>
<sequence length="225" mass="24101">MPDPSAARPSAPPPRPLPVLVLADVSGSMAEAGKIDVLNRSIAAMIRSFADEDTVRGEITVGVVTFGGGGAALHQPPAPAAEVVWEDMLPRGRTPLGEALDLVNELLADEDVISRRAFTPTLVLVSDGLPNDDWRGSLERLLASPRGGKAVRLAVGVGQDMDDEAFDVLRAFIDDPVIQPVRADEAHLLSRYFSWVTMSVTARARSARPNDTSHMSFDELEDLLG</sequence>
<dbReference type="Proteomes" id="UP000529783">
    <property type="component" value="Unassembled WGS sequence"/>
</dbReference>
<dbReference type="EMBL" id="JACCBA010000001">
    <property type="protein sequence ID" value="NYD47416.1"/>
    <property type="molecule type" value="Genomic_DNA"/>
</dbReference>
<accession>A0A7Y9EH33</accession>
<dbReference type="InterPro" id="IPR036465">
    <property type="entry name" value="vWFA_dom_sf"/>
</dbReference>
<dbReference type="Pfam" id="PF13519">
    <property type="entry name" value="VWA_2"/>
    <property type="match status" value="1"/>
</dbReference>
<reference evidence="2 3" key="1">
    <citation type="submission" date="2020-07" db="EMBL/GenBank/DDBJ databases">
        <title>Sequencing the genomes of 1000 actinobacteria strains.</title>
        <authorList>
            <person name="Klenk H.-P."/>
        </authorList>
    </citation>
    <scope>NUCLEOTIDE SEQUENCE [LARGE SCALE GENOMIC DNA]</scope>
    <source>
        <strain evidence="2 3">DSM 40398</strain>
    </source>
</reference>
<dbReference type="AlphaFoldDB" id="A0A7Y9EH33"/>
<dbReference type="InterPro" id="IPR002035">
    <property type="entry name" value="VWF_A"/>
</dbReference>
<name>A0A7Y9EH33_9ACTN</name>
<dbReference type="RefSeq" id="WP_179844494.1">
    <property type="nucleotide sequence ID" value="NZ_JACCBA010000001.1"/>
</dbReference>
<protein>
    <submittedName>
        <fullName evidence="2">Uncharacterized protein YegL</fullName>
    </submittedName>
</protein>
<dbReference type="SMART" id="SM00327">
    <property type="entry name" value="VWA"/>
    <property type="match status" value="1"/>
</dbReference>
<feature type="domain" description="VWFA" evidence="1">
    <location>
        <begin position="18"/>
        <end position="196"/>
    </location>
</feature>
<proteinExistence type="predicted"/>
<comment type="caution">
    <text evidence="2">The sequence shown here is derived from an EMBL/GenBank/DDBJ whole genome shotgun (WGS) entry which is preliminary data.</text>
</comment>
<evidence type="ECO:0000313" key="2">
    <source>
        <dbReference type="EMBL" id="NYD47416.1"/>
    </source>
</evidence>